<gene>
    <name evidence="1" type="ORF">Psch_03211</name>
</gene>
<dbReference type="InterPro" id="IPR053735">
    <property type="entry name" value="Type_III_TA_endoRNase"/>
</dbReference>
<dbReference type="Proteomes" id="UP000298324">
    <property type="component" value="Unassembled WGS sequence"/>
</dbReference>
<dbReference type="RefSeq" id="WP_190258770.1">
    <property type="nucleotide sequence ID" value="NZ_QFGA01000002.1"/>
</dbReference>
<dbReference type="EMBL" id="QFGA01000002">
    <property type="protein sequence ID" value="TEB06167.1"/>
    <property type="molecule type" value="Genomic_DNA"/>
</dbReference>
<keyword evidence="2" id="KW-1185">Reference proteome</keyword>
<protein>
    <recommendedName>
        <fullName evidence="3">PemK-like protein</fullName>
    </recommendedName>
</protein>
<evidence type="ECO:0000313" key="2">
    <source>
        <dbReference type="Proteomes" id="UP000298324"/>
    </source>
</evidence>
<evidence type="ECO:0000313" key="1">
    <source>
        <dbReference type="EMBL" id="TEB06167.1"/>
    </source>
</evidence>
<dbReference type="Gene3D" id="3.10.129.130">
    <property type="match status" value="1"/>
</dbReference>
<comment type="caution">
    <text evidence="1">The sequence shown here is derived from an EMBL/GenBank/DDBJ whole genome shotgun (WGS) entry which is preliminary data.</text>
</comment>
<organism evidence="1 2">
    <name type="scientific">Pelotomaculum schinkii</name>
    <dbReference type="NCBI Taxonomy" id="78350"/>
    <lineage>
        <taxon>Bacteria</taxon>
        <taxon>Bacillati</taxon>
        <taxon>Bacillota</taxon>
        <taxon>Clostridia</taxon>
        <taxon>Eubacteriales</taxon>
        <taxon>Desulfotomaculaceae</taxon>
        <taxon>Pelotomaculum</taxon>
    </lineage>
</organism>
<sequence>MVENYKIYLLTSEFHQICDWRSYKITTHGSRPVMILVIEEHNYPDCYCCIPISKDDDKNVKYKNLFDDPKKTDLVYPININKYDNYLLIQNMFYVRKEFIGDPFKVNGKEIVVLNPKRKSEILKRVQKLDILMNKGIISYVPREKVYDIQISYLASKKK</sequence>
<evidence type="ECO:0008006" key="3">
    <source>
        <dbReference type="Google" id="ProtNLM"/>
    </source>
</evidence>
<proteinExistence type="predicted"/>
<reference evidence="1 2" key="1">
    <citation type="journal article" date="2018" name="Environ. Microbiol.">
        <title>Novel energy conservation strategies and behaviour of Pelotomaculum schinkii driving syntrophic propionate catabolism.</title>
        <authorList>
            <person name="Hidalgo-Ahumada C.A.P."/>
            <person name="Nobu M.K."/>
            <person name="Narihiro T."/>
            <person name="Tamaki H."/>
            <person name="Liu W.T."/>
            <person name="Kamagata Y."/>
            <person name="Stams A.J.M."/>
            <person name="Imachi H."/>
            <person name="Sousa D.Z."/>
        </authorList>
    </citation>
    <scope>NUCLEOTIDE SEQUENCE [LARGE SCALE GENOMIC DNA]</scope>
    <source>
        <strain evidence="1 2">HH</strain>
    </source>
</reference>
<accession>A0A4Y7RCX4</accession>
<dbReference type="AlphaFoldDB" id="A0A4Y7RCX4"/>
<name>A0A4Y7RCX4_9FIRM</name>